<evidence type="ECO:0000313" key="2">
    <source>
        <dbReference type="Proteomes" id="UP000266895"/>
    </source>
</evidence>
<dbReference type="OrthoDB" id="4762310at2"/>
<dbReference type="EMBL" id="LR134350">
    <property type="protein sequence ID" value="VEG25792.1"/>
    <property type="molecule type" value="Genomic_DNA"/>
</dbReference>
<name>A0A448HDK5_9ACTO</name>
<gene>
    <name evidence="1" type="ORF">NCTC11636_00215</name>
</gene>
<sequence>MIEHWNEFLESHPFDVHLKRTSATEYVLEFEQLEELPLELPVLFGEWLYNLRSALDYTIWAAATYAAGRFPPPNQGRLQYPICDTEDSWRRTVSKLSVLPPHHLDMLKRMQPFASDPDANYLGWINRLARIDRHRHFTAWTARVAIAEPIAQIPSGVKPKWEWGERLFRAGSCYLARMTFPDKISAEGVLVNPRVGIDPEVTEWGQSPFWSKISFDERIRKMMLFVSAEIDTYDYDCTGRDKARAMLTDEFVSQSDQRRARVFKTPRVPGRSEVSWTSADPSRSGSSWADFVGVGFPADGPGVAR</sequence>
<dbReference type="AlphaFoldDB" id="A0A448HDK5"/>
<reference evidence="1 2" key="1">
    <citation type="submission" date="2018-12" db="EMBL/GenBank/DDBJ databases">
        <authorList>
            <consortium name="Pathogen Informatics"/>
        </authorList>
    </citation>
    <scope>NUCLEOTIDE SEQUENCE [LARGE SCALE GENOMIC DNA]</scope>
    <source>
        <strain evidence="1 2">NCTC11636</strain>
    </source>
</reference>
<dbReference type="RefSeq" id="WP_126381294.1">
    <property type="nucleotide sequence ID" value="NZ_LR134350.1"/>
</dbReference>
<dbReference type="KEGG" id="ahw:NCTC11636_00215"/>
<organism evidence="1 2">
    <name type="scientific">Actinomyces howellii</name>
    <dbReference type="NCBI Taxonomy" id="52771"/>
    <lineage>
        <taxon>Bacteria</taxon>
        <taxon>Bacillati</taxon>
        <taxon>Actinomycetota</taxon>
        <taxon>Actinomycetes</taxon>
        <taxon>Actinomycetales</taxon>
        <taxon>Actinomycetaceae</taxon>
        <taxon>Actinomyces</taxon>
    </lineage>
</organism>
<evidence type="ECO:0000313" key="1">
    <source>
        <dbReference type="EMBL" id="VEG25792.1"/>
    </source>
</evidence>
<keyword evidence="2" id="KW-1185">Reference proteome</keyword>
<protein>
    <submittedName>
        <fullName evidence="1">Uncharacterized protein</fullName>
    </submittedName>
</protein>
<dbReference type="Proteomes" id="UP000266895">
    <property type="component" value="Chromosome"/>
</dbReference>
<accession>A0A448HDK5</accession>
<proteinExistence type="predicted"/>